<reference evidence="1" key="1">
    <citation type="journal article" date="2014" name="Front. Microbiol.">
        <title>High frequency of phylogenetically diverse reductive dehalogenase-homologous genes in deep subseafloor sedimentary metagenomes.</title>
        <authorList>
            <person name="Kawai M."/>
            <person name="Futagami T."/>
            <person name="Toyoda A."/>
            <person name="Takaki Y."/>
            <person name="Nishi S."/>
            <person name="Hori S."/>
            <person name="Arai W."/>
            <person name="Tsubouchi T."/>
            <person name="Morono Y."/>
            <person name="Uchiyama I."/>
            <person name="Ito T."/>
            <person name="Fujiyama A."/>
            <person name="Inagaki F."/>
            <person name="Takami H."/>
        </authorList>
    </citation>
    <scope>NUCLEOTIDE SEQUENCE</scope>
    <source>
        <strain evidence="1">Expedition CK06-06</strain>
    </source>
</reference>
<evidence type="ECO:0000313" key="1">
    <source>
        <dbReference type="EMBL" id="GAI40541.1"/>
    </source>
</evidence>
<protein>
    <submittedName>
        <fullName evidence="1">Uncharacterized protein</fullName>
    </submittedName>
</protein>
<organism evidence="1">
    <name type="scientific">marine sediment metagenome</name>
    <dbReference type="NCBI Taxonomy" id="412755"/>
    <lineage>
        <taxon>unclassified sequences</taxon>
        <taxon>metagenomes</taxon>
        <taxon>ecological metagenomes</taxon>
    </lineage>
</organism>
<name>X1PDJ6_9ZZZZ</name>
<sequence length="78" mass="8780">MQEAAEKVGVDFNTNVATNEHYKIIEIVVGELLKSCLNSIARVVKEVEVILISSLPPEKVCKLFFIPMENISQDIEYV</sequence>
<dbReference type="EMBL" id="BARV01026405">
    <property type="protein sequence ID" value="GAI40541.1"/>
    <property type="molecule type" value="Genomic_DNA"/>
</dbReference>
<proteinExistence type="predicted"/>
<dbReference type="AlphaFoldDB" id="X1PDJ6"/>
<gene>
    <name evidence="1" type="ORF">S06H3_42664</name>
</gene>
<accession>X1PDJ6</accession>
<comment type="caution">
    <text evidence="1">The sequence shown here is derived from an EMBL/GenBank/DDBJ whole genome shotgun (WGS) entry which is preliminary data.</text>
</comment>